<organism evidence="6">
    <name type="scientific">marine sediment metagenome</name>
    <dbReference type="NCBI Taxonomy" id="412755"/>
    <lineage>
        <taxon>unclassified sequences</taxon>
        <taxon>metagenomes</taxon>
        <taxon>ecological metagenomes</taxon>
    </lineage>
</organism>
<dbReference type="GO" id="GO:0046872">
    <property type="term" value="F:metal ion binding"/>
    <property type="evidence" value="ECO:0007669"/>
    <property type="project" value="UniProtKB-KW"/>
</dbReference>
<gene>
    <name evidence="6" type="ORF">S01H1_61394</name>
</gene>
<proteinExistence type="inferred from homology"/>
<evidence type="ECO:0000256" key="4">
    <source>
        <dbReference type="ARBA" id="ARBA00022837"/>
    </source>
</evidence>
<dbReference type="Gene3D" id="3.40.720.10">
    <property type="entry name" value="Alkaline Phosphatase, subunit A"/>
    <property type="match status" value="1"/>
</dbReference>
<evidence type="ECO:0000256" key="2">
    <source>
        <dbReference type="ARBA" id="ARBA00022723"/>
    </source>
</evidence>
<evidence type="ECO:0000256" key="1">
    <source>
        <dbReference type="ARBA" id="ARBA00008779"/>
    </source>
</evidence>
<dbReference type="EMBL" id="BARS01040251">
    <property type="protein sequence ID" value="GAG33722.1"/>
    <property type="molecule type" value="Genomic_DNA"/>
</dbReference>
<evidence type="ECO:0000259" key="5">
    <source>
        <dbReference type="Pfam" id="PF00884"/>
    </source>
</evidence>
<keyword evidence="2" id="KW-0479">Metal-binding</keyword>
<dbReference type="SUPFAM" id="SSF53649">
    <property type="entry name" value="Alkaline phosphatase-like"/>
    <property type="match status" value="1"/>
</dbReference>
<name>X0XE85_9ZZZZ</name>
<dbReference type="InterPro" id="IPR000917">
    <property type="entry name" value="Sulfatase_N"/>
</dbReference>
<reference evidence="6" key="1">
    <citation type="journal article" date="2014" name="Front. Microbiol.">
        <title>High frequency of phylogenetically diverse reductive dehalogenase-homologous genes in deep subseafloor sedimentary metagenomes.</title>
        <authorList>
            <person name="Kawai M."/>
            <person name="Futagami T."/>
            <person name="Toyoda A."/>
            <person name="Takaki Y."/>
            <person name="Nishi S."/>
            <person name="Hori S."/>
            <person name="Arai W."/>
            <person name="Tsubouchi T."/>
            <person name="Morono Y."/>
            <person name="Uchiyama I."/>
            <person name="Ito T."/>
            <person name="Fujiyama A."/>
            <person name="Inagaki F."/>
            <person name="Takami H."/>
        </authorList>
    </citation>
    <scope>NUCLEOTIDE SEQUENCE</scope>
    <source>
        <strain evidence="6">Expedition CK06-06</strain>
    </source>
</reference>
<dbReference type="PANTHER" id="PTHR42693:SF53">
    <property type="entry name" value="ENDO-4-O-SULFATASE"/>
    <property type="match status" value="1"/>
</dbReference>
<accession>X0XE85</accession>
<feature type="domain" description="Sulfatase N-terminal" evidence="5">
    <location>
        <begin position="33"/>
        <end position="143"/>
    </location>
</feature>
<sequence length="144" mass="15693">MLEMKSWRIAALVILGMTCLCHARAATTGRRQPNIIYIMLDDAGYGDFGAFGSPYVKTPHFDRLCAEGMTFTNHYSGSAVCAPTRCVLMTGLHTGHCRRRDNTAKALTQELSKKNGRPLVFLEDSDVTVAEALQDAGYFTAGVG</sequence>
<evidence type="ECO:0000313" key="6">
    <source>
        <dbReference type="EMBL" id="GAG33722.1"/>
    </source>
</evidence>
<protein>
    <recommendedName>
        <fullName evidence="5">Sulfatase N-terminal domain-containing protein</fullName>
    </recommendedName>
</protein>
<keyword evidence="3" id="KW-0378">Hydrolase</keyword>
<comment type="similarity">
    <text evidence="1">Belongs to the sulfatase family.</text>
</comment>
<dbReference type="PROSITE" id="PS00523">
    <property type="entry name" value="SULFATASE_1"/>
    <property type="match status" value="1"/>
</dbReference>
<dbReference type="AlphaFoldDB" id="X0XE85"/>
<feature type="non-terminal residue" evidence="6">
    <location>
        <position position="144"/>
    </location>
</feature>
<evidence type="ECO:0000256" key="3">
    <source>
        <dbReference type="ARBA" id="ARBA00022801"/>
    </source>
</evidence>
<comment type="caution">
    <text evidence="6">The sequence shown here is derived from an EMBL/GenBank/DDBJ whole genome shotgun (WGS) entry which is preliminary data.</text>
</comment>
<dbReference type="InterPro" id="IPR050738">
    <property type="entry name" value="Sulfatase"/>
</dbReference>
<dbReference type="InterPro" id="IPR017850">
    <property type="entry name" value="Alkaline_phosphatase_core_sf"/>
</dbReference>
<dbReference type="PANTHER" id="PTHR42693">
    <property type="entry name" value="ARYLSULFATASE FAMILY MEMBER"/>
    <property type="match status" value="1"/>
</dbReference>
<dbReference type="Pfam" id="PF00884">
    <property type="entry name" value="Sulfatase"/>
    <property type="match status" value="1"/>
</dbReference>
<dbReference type="GO" id="GO:0004065">
    <property type="term" value="F:arylsulfatase activity"/>
    <property type="evidence" value="ECO:0007669"/>
    <property type="project" value="TreeGrafter"/>
</dbReference>
<dbReference type="InterPro" id="IPR024607">
    <property type="entry name" value="Sulfatase_CS"/>
</dbReference>
<keyword evidence="4" id="KW-0106">Calcium</keyword>